<evidence type="ECO:0000256" key="7">
    <source>
        <dbReference type="ARBA" id="ARBA00023136"/>
    </source>
</evidence>
<feature type="compositionally biased region" description="Polar residues" evidence="9">
    <location>
        <begin position="485"/>
        <end position="497"/>
    </location>
</feature>
<evidence type="ECO:0000256" key="5">
    <source>
        <dbReference type="ARBA" id="ARBA00022927"/>
    </source>
</evidence>
<evidence type="ECO:0000256" key="1">
    <source>
        <dbReference type="ARBA" id="ARBA00004395"/>
    </source>
</evidence>
<dbReference type="GO" id="GO:0017119">
    <property type="term" value="C:Golgi transport complex"/>
    <property type="evidence" value="ECO:0007669"/>
    <property type="project" value="TreeGrafter"/>
</dbReference>
<dbReference type="OrthoDB" id="332281at2759"/>
<keyword evidence="13" id="KW-1185">Reference proteome</keyword>
<evidence type="ECO:0000256" key="9">
    <source>
        <dbReference type="SAM" id="MobiDB-lite"/>
    </source>
</evidence>
<protein>
    <recommendedName>
        <fullName evidence="3">Conserved oligomeric Golgi complex subunit 2</fullName>
    </recommendedName>
    <alternativeName>
        <fullName evidence="8">Component of oligomeric Golgi complex 2</fullName>
    </alternativeName>
</protein>
<dbReference type="GO" id="GO:0015031">
    <property type="term" value="P:protein transport"/>
    <property type="evidence" value="ECO:0007669"/>
    <property type="project" value="UniProtKB-KW"/>
</dbReference>
<dbReference type="PANTHER" id="PTHR12961:SF0">
    <property type="entry name" value="CONSERVED OLIGOMERIC GOLGI COMPLEX SUBUNIT 2"/>
    <property type="match status" value="1"/>
</dbReference>
<feature type="region of interest" description="Disordered" evidence="9">
    <location>
        <begin position="485"/>
        <end position="504"/>
    </location>
</feature>
<evidence type="ECO:0000313" key="12">
    <source>
        <dbReference type="EMBL" id="GAX80853.1"/>
    </source>
</evidence>
<dbReference type="GO" id="GO:0000139">
    <property type="term" value="C:Golgi membrane"/>
    <property type="evidence" value="ECO:0007669"/>
    <property type="project" value="UniProtKB-SubCell"/>
</dbReference>
<dbReference type="EMBL" id="BEGY01000057">
    <property type="protein sequence ID" value="GAX80853.1"/>
    <property type="molecule type" value="Genomic_DNA"/>
</dbReference>
<organism evidence="12 13">
    <name type="scientific">Chlamydomonas eustigma</name>
    <dbReference type="NCBI Taxonomy" id="1157962"/>
    <lineage>
        <taxon>Eukaryota</taxon>
        <taxon>Viridiplantae</taxon>
        <taxon>Chlorophyta</taxon>
        <taxon>core chlorophytes</taxon>
        <taxon>Chlorophyceae</taxon>
        <taxon>CS clade</taxon>
        <taxon>Chlamydomonadales</taxon>
        <taxon>Chlamydomonadaceae</taxon>
        <taxon>Chlamydomonas</taxon>
    </lineage>
</organism>
<reference evidence="12 13" key="1">
    <citation type="submission" date="2017-08" db="EMBL/GenBank/DDBJ databases">
        <title>Acidophilic green algal genome provides insights into adaptation to an acidic environment.</title>
        <authorList>
            <person name="Hirooka S."/>
            <person name="Hirose Y."/>
            <person name="Kanesaki Y."/>
            <person name="Higuchi S."/>
            <person name="Fujiwara T."/>
            <person name="Onuma R."/>
            <person name="Era A."/>
            <person name="Ohbayashi R."/>
            <person name="Uzuka A."/>
            <person name="Nozaki H."/>
            <person name="Yoshikawa H."/>
            <person name="Miyagishima S.Y."/>
        </authorList>
    </citation>
    <scope>NUCLEOTIDE SEQUENCE [LARGE SCALE GENOMIC DNA]</scope>
    <source>
        <strain evidence="12 13">NIES-2499</strain>
    </source>
</reference>
<keyword evidence="7" id="KW-0472">Membrane</keyword>
<dbReference type="STRING" id="1157962.A0A250XCN5"/>
<dbReference type="GO" id="GO:0007030">
    <property type="term" value="P:Golgi organization"/>
    <property type="evidence" value="ECO:0007669"/>
    <property type="project" value="InterPro"/>
</dbReference>
<proteinExistence type="inferred from homology"/>
<comment type="similarity">
    <text evidence="2">Belongs to the COG2 family.</text>
</comment>
<dbReference type="Pfam" id="PF06148">
    <property type="entry name" value="COG2_N"/>
    <property type="match status" value="1"/>
</dbReference>
<dbReference type="InterPro" id="IPR009316">
    <property type="entry name" value="COG2"/>
</dbReference>
<evidence type="ECO:0000259" key="11">
    <source>
        <dbReference type="Pfam" id="PF12022"/>
    </source>
</evidence>
<evidence type="ECO:0000256" key="8">
    <source>
        <dbReference type="ARBA" id="ARBA00031344"/>
    </source>
</evidence>
<evidence type="ECO:0000259" key="10">
    <source>
        <dbReference type="Pfam" id="PF06148"/>
    </source>
</evidence>
<evidence type="ECO:0000313" key="13">
    <source>
        <dbReference type="Proteomes" id="UP000232323"/>
    </source>
</evidence>
<feature type="domain" description="Conserved oligomeric Golgi complex subunit 2 N-terminal" evidence="10">
    <location>
        <begin position="23"/>
        <end position="93"/>
    </location>
</feature>
<dbReference type="Pfam" id="PF12022">
    <property type="entry name" value="COG2_C"/>
    <property type="match status" value="1"/>
</dbReference>
<evidence type="ECO:0000256" key="3">
    <source>
        <dbReference type="ARBA" id="ARBA00020977"/>
    </source>
</evidence>
<dbReference type="GO" id="GO:0006891">
    <property type="term" value="P:intra-Golgi vesicle-mediated transport"/>
    <property type="evidence" value="ECO:0007669"/>
    <property type="project" value="TreeGrafter"/>
</dbReference>
<keyword evidence="5" id="KW-0653">Protein transport</keyword>
<keyword evidence="6" id="KW-0333">Golgi apparatus</keyword>
<evidence type="ECO:0000256" key="4">
    <source>
        <dbReference type="ARBA" id="ARBA00022448"/>
    </source>
</evidence>
<dbReference type="AlphaFoldDB" id="A0A250XCN5"/>
<accession>A0A250XCN5</accession>
<name>A0A250XCN5_9CHLO</name>
<dbReference type="InterPro" id="IPR024603">
    <property type="entry name" value="COG_complex_COG2_C"/>
</dbReference>
<comment type="caution">
    <text evidence="12">The sequence shown here is derived from an EMBL/GenBank/DDBJ whole genome shotgun (WGS) entry which is preliminary data.</text>
</comment>
<evidence type="ECO:0000256" key="6">
    <source>
        <dbReference type="ARBA" id="ARBA00023034"/>
    </source>
</evidence>
<feature type="domain" description="COG complex component COG2 C-terminal" evidence="11">
    <location>
        <begin position="383"/>
        <end position="711"/>
    </location>
</feature>
<dbReference type="Proteomes" id="UP000232323">
    <property type="component" value="Unassembled WGS sequence"/>
</dbReference>
<dbReference type="PANTHER" id="PTHR12961">
    <property type="entry name" value="CONSERVED OLIGOMERIC GOLGI COMPLEX COMPONENT 2"/>
    <property type="match status" value="1"/>
</dbReference>
<keyword evidence="4" id="KW-0813">Transport</keyword>
<sequence>MPVTDAPVSIHDLLGNTQTFPVWLDPERFLEPGFQSDQTVLDLRRFAPLATLHNDLNDYLTVLKSKLVEVINEDYGDYVSLSSRLVNVEGFVMRMKKPLMDLKDKMCIIQEAVKTELSALNQGLKRRKDVSTARSLLELLQELAHVASKVEKLLEEVAASENLGVADLDSRCRLLERVAGEVSRLSFQANRGKDLAFVKGMEAHTSGYRSQLETRLQSSLEQALSQQNLTAALHCLHGYVELGEAGPAESTLRMVVVKPLVARLVAEHKKVHVRPGHEGEALNQLLQTIFVGVKAECGPLLEATLVPHGTLRIFDFLGNAVLEEVQTALASELPAVFSPGVPPAFHANYLAASCFVDKLEGLCQGRSALDKLRSSTAYTAFFKRWNLSVYFSLLYQDIAGELEGGLSGCTGLELVKPPNTLGLQLPASATVERCLRRAVSSDVFLVPLGDRFLRLLLQIVQRYRTWVQQGLSTRVKAAAVTEPLSGSQPSVTVTSETLGGGVEGEASVSNDAAAEPSWLSTLPTEDLSVFVSDLSIISELLSSSIQDALRKLLLATLPEESCASACGTLTTSASSLSGLADAILDRMADEVAERCVGVVKQLKGITATYRMTTKGPPTRHSHYVTGALAPLRSVLDSERCRTLLPLPLSERLIVAVADVVSVRYHQLADELLKTVRKTEESLKRLKKATADVAGDGMSDSDKIGLQLYLDAQEYGNQLTQFGLVPAQLTSYQALLHSVSPSQRTV</sequence>
<evidence type="ECO:0000256" key="2">
    <source>
        <dbReference type="ARBA" id="ARBA00007603"/>
    </source>
</evidence>
<gene>
    <name evidence="12" type="ORF">CEUSTIGMA_g8288.t1</name>
</gene>
<comment type="subcellular location">
    <subcellularLocation>
        <location evidence="1">Golgi apparatus membrane</location>
        <topology evidence="1">Peripheral membrane protein</topology>
    </subcellularLocation>
</comment>
<dbReference type="InterPro" id="IPR024602">
    <property type="entry name" value="COG_su2_N"/>
</dbReference>